<sequence length="617" mass="67971">MHSLVRVLQFWQGRVIIDAKYCQPQGRTSGCLNWHGVLDYSAPLACRSGAFLLMGQFRKEPAVAGENMAEQNTRPQRVRLPDFAGRAVSLPDGPEAWSCRGEGDAVLLLGLGPESGTNLPHVLPMLVKAPAVYWLESPLVARVLEAWRQEVGLLPREPLPAHWRAVTAEQAVALAGQCRYCIYSPGLRLDPEFWGPLLGRVDAALAFPSSAARASGPMTAEDKGSVRKAGPVLLPGNDGQLLHQELRTALAGCGFGPVVDALPQPSSGMDGAQAGREDEFLARWRTLLHGGKPAFLLSVNMRGLDADGRVFELCRALGIPVALWFVDNPWHVLSGVRLPWWRDAHIFVTDASFVDSLRACGAGRIFHLPLAVAPHMWRDLPDIAPPSFNMEPPLFVGRSAFPEKERFFAAASVPQALETEAATLLEASTGPQNAPHFFWWQDKLGGRLWPGYDVRRPGLGAERCAQANRRRWLLAAGADSVGRLRVIGDDGWKPLLPGTEILPPVDYYTALPEVYARAEAVLNVTSLLLPQSLSQRHFDVWASGGLLLSDATSGLKIFPVELTEPMTLRGPSDFMVKRAWFRAHPKAAYDLRRAWREHLRAQHGYEQRIQQIIETFA</sequence>
<gene>
    <name evidence="2" type="ORF">KM92DES2_12588</name>
</gene>
<dbReference type="InterPro" id="IPR055259">
    <property type="entry name" value="YkvP/CgeB_Glyco_trans-like"/>
</dbReference>
<protein>
    <recommendedName>
        <fullName evidence="1">Spore protein YkvP/CgeB glycosyl transferase-like domain-containing protein</fullName>
    </recommendedName>
</protein>
<evidence type="ECO:0000313" key="2">
    <source>
        <dbReference type="EMBL" id="SBW08932.1"/>
    </source>
</evidence>
<feature type="domain" description="Spore protein YkvP/CgeB glycosyl transferase-like" evidence="1">
    <location>
        <begin position="469"/>
        <end position="613"/>
    </location>
</feature>
<dbReference type="EMBL" id="FLUP01000001">
    <property type="protein sequence ID" value="SBW08932.1"/>
    <property type="molecule type" value="Genomic_DNA"/>
</dbReference>
<reference evidence="2" key="1">
    <citation type="submission" date="2016-04" db="EMBL/GenBank/DDBJ databases">
        <authorList>
            <person name="Evans L.H."/>
            <person name="Alamgir A."/>
            <person name="Owens N."/>
            <person name="Weber N.D."/>
            <person name="Virtaneva K."/>
            <person name="Barbian K."/>
            <person name="Babar A."/>
            <person name="Rosenke K."/>
        </authorList>
    </citation>
    <scope>NUCLEOTIDE SEQUENCE</scope>
    <source>
        <strain evidence="2">92-2</strain>
    </source>
</reference>
<evidence type="ECO:0000259" key="1">
    <source>
        <dbReference type="Pfam" id="PF13524"/>
    </source>
</evidence>
<dbReference type="Pfam" id="PF13524">
    <property type="entry name" value="Glyco_trans_1_2"/>
    <property type="match status" value="1"/>
</dbReference>
<dbReference type="AlphaFoldDB" id="A0A212KB89"/>
<organism evidence="2">
    <name type="scientific">uncultured Desulfovibrio sp</name>
    <dbReference type="NCBI Taxonomy" id="167968"/>
    <lineage>
        <taxon>Bacteria</taxon>
        <taxon>Pseudomonadati</taxon>
        <taxon>Thermodesulfobacteriota</taxon>
        <taxon>Desulfovibrionia</taxon>
        <taxon>Desulfovibrionales</taxon>
        <taxon>Desulfovibrionaceae</taxon>
        <taxon>Desulfovibrio</taxon>
        <taxon>environmental samples</taxon>
    </lineage>
</organism>
<name>A0A212KB89_9BACT</name>
<accession>A0A212KB89</accession>
<proteinExistence type="predicted"/>